<dbReference type="GO" id="GO:0005737">
    <property type="term" value="C:cytoplasm"/>
    <property type="evidence" value="ECO:0007669"/>
    <property type="project" value="UniProtKB-SubCell"/>
</dbReference>
<evidence type="ECO:0000256" key="4">
    <source>
        <dbReference type="ARBA" id="ARBA00022490"/>
    </source>
</evidence>
<evidence type="ECO:0000259" key="19">
    <source>
        <dbReference type="PROSITE" id="PS51393"/>
    </source>
</evidence>
<dbReference type="PROSITE" id="PS00081">
    <property type="entry name" value="LIPOXYGENASE_2"/>
    <property type="match status" value="1"/>
</dbReference>
<dbReference type="PRINTS" id="PR00468">
    <property type="entry name" value="PLTLPOXGNASE"/>
</dbReference>
<dbReference type="InterPro" id="IPR020833">
    <property type="entry name" value="LipOase_Fe_BS"/>
</dbReference>
<keyword evidence="11 15" id="KW-0408">Iron</keyword>
<dbReference type="EMBL" id="CM002297">
    <property type="protein sequence ID" value="ESW07498.1"/>
    <property type="molecule type" value="Genomic_DNA"/>
</dbReference>
<sequence length="833" mass="95116">MRRLFHRRKKLKGRVVLMHKNLLDAKNVSTVRGVVDTSRCILSSTLIDTLSAFSNRCVSIRLISATRAAVGKKAYLKGVFTTIPTLEPEECEFDVYFDWDVEEMGIPGAFTIKNHLTVEFFLVSLTLEDVPTREEPMHFVCNSWVYNHFVYTEDRIFFSNETYVPNETPVPLVNYREEELQILRGNGKGKLKQYHRVYDYDVYNDLGNPHTSGHLARQVLGGSDTHPYPRRGRTGRKPTIEDCNSERPGHRIYVPRDEHFGHLKSSEFLSSVIKSSARKVLHLHKPLLDSITSKEEFNSFDEVHKLFDVHELCEGGFEHSFPVPHVIRVSKSAWMTDEEFAREMLAGANPCTIRCLQKFPPQSKLDSSVHGDQTSKMTEQQLEINLEGLTVDKAIKCRRLFILDYHDVFMSFLGRINEDTPKAYATRTILFLKDDGTLKPLAIELSLSQHSSGQVGALSKVVLPAEKGVENTIWLLAKAHVIVNDSCYHQLISHWLNTHAVIEPFIIATNRNLSVLHPLHKLLFPHYRDTMNINALARQSLINADGTIEQSFLSGKYSMEISSAMYKDWVFPDQALPADLIKRGMAIEDSSSPNGLGLVIEDYPFAVDGLEIWDAIKIWVQEYVSLYYPTDVAVQQDTELQAWWKEVVEKGHADLKDKPWWPKMKTLEELIQSCSTIIWIASAFHAAVNFGQYPYGGFILNRPTLSRRLIPEKGTPEYDEMEKNPEKAYLRTITPKYETLVDLSVIEILSKHASDEVYLGQRDNPNWTSNRRAIEAFKRFGEKLSEIEKNISERNHDPNLKNRTGPAHLPYTVLLPTSEKGLTFRGIPNSVSI</sequence>
<dbReference type="SUPFAM" id="SSF49723">
    <property type="entry name" value="Lipase/lipooxygenase domain (PLAT/LH2 domain)"/>
    <property type="match status" value="1"/>
</dbReference>
<dbReference type="Gene3D" id="1.20.245.10">
    <property type="entry name" value="Lipoxygenase-1, Domain 5"/>
    <property type="match status" value="1"/>
</dbReference>
<comment type="subcellular location">
    <subcellularLocation>
        <location evidence="2">Cytoplasm</location>
    </subcellularLocation>
</comment>
<evidence type="ECO:0000256" key="12">
    <source>
        <dbReference type="ARBA" id="ARBA00023098"/>
    </source>
</evidence>
<dbReference type="InterPro" id="IPR020834">
    <property type="entry name" value="LipOase_CS"/>
</dbReference>
<dbReference type="Pfam" id="PF01477">
    <property type="entry name" value="PLAT"/>
    <property type="match status" value="1"/>
</dbReference>
<feature type="domain" description="Lipoxygenase" evidence="19">
    <location>
        <begin position="162"/>
        <end position="833"/>
    </location>
</feature>
<feature type="region of interest" description="Disordered" evidence="17">
    <location>
        <begin position="218"/>
        <end position="243"/>
    </location>
</feature>
<evidence type="ECO:0000256" key="10">
    <source>
        <dbReference type="ARBA" id="ARBA00023002"/>
    </source>
</evidence>
<dbReference type="Gene3D" id="4.10.375.10">
    <property type="entry name" value="Lipoxygenase-1, Domain 2"/>
    <property type="match status" value="1"/>
</dbReference>
<dbReference type="GO" id="GO:0016702">
    <property type="term" value="F:oxidoreductase activity, acting on single donors with incorporation of molecular oxygen, incorporation of two atoms of oxygen"/>
    <property type="evidence" value="ECO:0007669"/>
    <property type="project" value="InterPro"/>
</dbReference>
<dbReference type="eggNOG" id="ENOG502QQSP">
    <property type="taxonomic scope" value="Eukaryota"/>
</dbReference>
<evidence type="ECO:0000259" key="18">
    <source>
        <dbReference type="PROSITE" id="PS50095"/>
    </source>
</evidence>
<dbReference type="InterPro" id="IPR027433">
    <property type="entry name" value="Lipoxygenase_dom_3"/>
</dbReference>
<keyword evidence="10 15" id="KW-0560">Oxidoreductase</keyword>
<keyword evidence="9 15" id="KW-0223">Dioxygenase</keyword>
<dbReference type="PROSITE" id="PS51393">
    <property type="entry name" value="LIPOXYGENASE_3"/>
    <property type="match status" value="1"/>
</dbReference>
<dbReference type="EC" id="1.13.11.-" evidence="16"/>
<dbReference type="STRING" id="3885.V7AS97"/>
<dbReference type="GO" id="GO:0034440">
    <property type="term" value="P:lipid oxidation"/>
    <property type="evidence" value="ECO:0007669"/>
    <property type="project" value="InterPro"/>
</dbReference>
<dbReference type="SMR" id="V7AS97"/>
<dbReference type="PROSITE" id="PS50095">
    <property type="entry name" value="PLAT"/>
    <property type="match status" value="1"/>
</dbReference>
<keyword evidence="6 15" id="KW-0479">Metal-binding</keyword>
<evidence type="ECO:0000256" key="7">
    <source>
        <dbReference type="ARBA" id="ARBA00022767"/>
    </source>
</evidence>
<evidence type="ECO:0000313" key="21">
    <source>
        <dbReference type="Proteomes" id="UP000000226"/>
    </source>
</evidence>
<dbReference type="Gramene" id="ESW07498">
    <property type="protein sequence ID" value="ESW07498"/>
    <property type="gene ID" value="PHAVU_010G134700g"/>
</dbReference>
<dbReference type="SMART" id="SM00308">
    <property type="entry name" value="LH2"/>
    <property type="match status" value="1"/>
</dbReference>
<keyword evidence="13 16" id="KW-0275">Fatty acid biosynthesis</keyword>
<name>V7AS97_PHAVU</name>
<comment type="caution">
    <text evidence="14">Lacks conserved residue(s) required for the propagation of feature annotation.</text>
</comment>
<keyword evidence="8" id="KW-0276">Fatty acid metabolism</keyword>
<organism evidence="20 21">
    <name type="scientific">Phaseolus vulgaris</name>
    <name type="common">Kidney bean</name>
    <name type="synonym">French bean</name>
    <dbReference type="NCBI Taxonomy" id="3885"/>
    <lineage>
        <taxon>Eukaryota</taxon>
        <taxon>Viridiplantae</taxon>
        <taxon>Streptophyta</taxon>
        <taxon>Embryophyta</taxon>
        <taxon>Tracheophyta</taxon>
        <taxon>Spermatophyta</taxon>
        <taxon>Magnoliopsida</taxon>
        <taxon>eudicotyledons</taxon>
        <taxon>Gunneridae</taxon>
        <taxon>Pentapetalae</taxon>
        <taxon>rosids</taxon>
        <taxon>fabids</taxon>
        <taxon>Fabales</taxon>
        <taxon>Fabaceae</taxon>
        <taxon>Papilionoideae</taxon>
        <taxon>50 kb inversion clade</taxon>
        <taxon>NPAAA clade</taxon>
        <taxon>indigoferoid/millettioid clade</taxon>
        <taxon>Phaseoleae</taxon>
        <taxon>Phaseolus</taxon>
    </lineage>
</organism>
<dbReference type="SUPFAM" id="SSF48484">
    <property type="entry name" value="Lipoxigenase"/>
    <property type="match status" value="1"/>
</dbReference>
<dbReference type="Gene3D" id="2.60.60.20">
    <property type="entry name" value="PLAT/LH2 domain"/>
    <property type="match status" value="1"/>
</dbReference>
<keyword evidence="21" id="KW-1185">Reference proteome</keyword>
<evidence type="ECO:0000256" key="14">
    <source>
        <dbReference type="PROSITE-ProRule" id="PRU00152"/>
    </source>
</evidence>
<comment type="cofactor">
    <cofactor evidence="1 15">
        <name>Fe cation</name>
        <dbReference type="ChEBI" id="CHEBI:24875"/>
    </cofactor>
</comment>
<evidence type="ECO:0000256" key="3">
    <source>
        <dbReference type="ARBA" id="ARBA00009419"/>
    </source>
</evidence>
<dbReference type="Pfam" id="PF00305">
    <property type="entry name" value="Lipoxygenase"/>
    <property type="match status" value="2"/>
</dbReference>
<protein>
    <recommendedName>
        <fullName evidence="16">Lipoxygenase</fullName>
        <ecNumber evidence="16">1.13.11.-</ecNumber>
    </recommendedName>
</protein>
<feature type="domain" description="PLAT" evidence="18">
    <location>
        <begin position="35"/>
        <end position="159"/>
    </location>
</feature>
<evidence type="ECO:0000256" key="1">
    <source>
        <dbReference type="ARBA" id="ARBA00001962"/>
    </source>
</evidence>
<dbReference type="AlphaFoldDB" id="V7AS97"/>
<comment type="similarity">
    <text evidence="3 15">Belongs to the lipoxygenase family.</text>
</comment>
<dbReference type="Gene3D" id="3.10.450.60">
    <property type="match status" value="1"/>
</dbReference>
<dbReference type="GO" id="GO:0006633">
    <property type="term" value="P:fatty acid biosynthetic process"/>
    <property type="evidence" value="ECO:0007669"/>
    <property type="project" value="UniProtKB-KW"/>
</dbReference>
<dbReference type="Gene3D" id="4.10.372.10">
    <property type="entry name" value="Lipoxygenase-1, Domain 3"/>
    <property type="match status" value="2"/>
</dbReference>
<dbReference type="InterPro" id="IPR000907">
    <property type="entry name" value="LipOase"/>
</dbReference>
<dbReference type="FunFam" id="3.10.450.60:FF:000002">
    <property type="entry name" value="Lipoxygenase"/>
    <property type="match status" value="1"/>
</dbReference>
<evidence type="ECO:0000256" key="6">
    <source>
        <dbReference type="ARBA" id="ARBA00022723"/>
    </source>
</evidence>
<dbReference type="PANTHER" id="PTHR11771">
    <property type="entry name" value="LIPOXYGENASE"/>
    <property type="match status" value="1"/>
</dbReference>
<dbReference type="GO" id="GO:0005506">
    <property type="term" value="F:iron ion binding"/>
    <property type="evidence" value="ECO:0007669"/>
    <property type="project" value="UniProtKB-ARBA"/>
</dbReference>
<dbReference type="InterPro" id="IPR036226">
    <property type="entry name" value="LipOase_C_sf"/>
</dbReference>
<evidence type="ECO:0000256" key="11">
    <source>
        <dbReference type="ARBA" id="ARBA00023004"/>
    </source>
</evidence>
<evidence type="ECO:0000256" key="16">
    <source>
        <dbReference type="RuleBase" id="RU003975"/>
    </source>
</evidence>
<dbReference type="Proteomes" id="UP000000226">
    <property type="component" value="Chromosome 10"/>
</dbReference>
<dbReference type="GO" id="GO:0031408">
    <property type="term" value="P:oxylipin biosynthetic process"/>
    <property type="evidence" value="ECO:0007669"/>
    <property type="project" value="UniProtKB-UniRule"/>
</dbReference>
<dbReference type="FunFam" id="1.20.245.10:FF:000002">
    <property type="entry name" value="Lipoxygenase"/>
    <property type="match status" value="1"/>
</dbReference>
<evidence type="ECO:0000256" key="17">
    <source>
        <dbReference type="SAM" id="MobiDB-lite"/>
    </source>
</evidence>
<dbReference type="OrthoDB" id="407298at2759"/>
<dbReference type="UniPathway" id="UPA00382"/>
<evidence type="ECO:0000256" key="13">
    <source>
        <dbReference type="ARBA" id="ARBA00023160"/>
    </source>
</evidence>
<dbReference type="InterPro" id="IPR013819">
    <property type="entry name" value="LipOase_C"/>
</dbReference>
<dbReference type="OMA" id="HKLLFPH"/>
<keyword evidence="4" id="KW-0963">Cytoplasm</keyword>
<dbReference type="InterPro" id="IPR036392">
    <property type="entry name" value="PLAT/LH2_dom_sf"/>
</dbReference>
<evidence type="ECO:0000256" key="2">
    <source>
        <dbReference type="ARBA" id="ARBA00004496"/>
    </source>
</evidence>
<dbReference type="PROSITE" id="PS00711">
    <property type="entry name" value="LIPOXYGENASE_1"/>
    <property type="match status" value="1"/>
</dbReference>
<dbReference type="InterPro" id="IPR001246">
    <property type="entry name" value="LipOase_plant"/>
</dbReference>
<accession>V7AS97</accession>
<evidence type="ECO:0000256" key="8">
    <source>
        <dbReference type="ARBA" id="ARBA00022832"/>
    </source>
</evidence>
<comment type="pathway">
    <text evidence="16">Lipid metabolism; oxylipin biosynthesis.</text>
</comment>
<evidence type="ECO:0000313" key="20">
    <source>
        <dbReference type="EMBL" id="ESW07498.1"/>
    </source>
</evidence>
<keyword evidence="7 16" id="KW-0925">Oxylipin biosynthesis</keyword>
<comment type="function">
    <text evidence="16">Plant lipoxygenase may be involved in a number of diverse aspects of plant physiology including growth and development, pest resistance, and senescence or responses to wounding.</text>
</comment>
<evidence type="ECO:0000256" key="5">
    <source>
        <dbReference type="ARBA" id="ARBA00022516"/>
    </source>
</evidence>
<dbReference type="InterPro" id="IPR001024">
    <property type="entry name" value="PLAT/LH2_dom"/>
</dbReference>
<evidence type="ECO:0000256" key="15">
    <source>
        <dbReference type="RuleBase" id="RU003974"/>
    </source>
</evidence>
<gene>
    <name evidence="20" type="ORF">PHAVU_010G134700g</name>
</gene>
<keyword evidence="5 16" id="KW-0444">Lipid biosynthesis</keyword>
<proteinExistence type="inferred from homology"/>
<keyword evidence="12" id="KW-0443">Lipid metabolism</keyword>
<evidence type="ECO:0000256" key="9">
    <source>
        <dbReference type="ARBA" id="ARBA00022964"/>
    </source>
</evidence>
<dbReference type="PRINTS" id="PR00087">
    <property type="entry name" value="LIPOXYGENASE"/>
</dbReference>
<reference evidence="21" key="1">
    <citation type="journal article" date="2014" name="Nat. Genet.">
        <title>A reference genome for common bean and genome-wide analysis of dual domestications.</title>
        <authorList>
            <person name="Schmutz J."/>
            <person name="McClean P.E."/>
            <person name="Mamidi S."/>
            <person name="Wu G.A."/>
            <person name="Cannon S.B."/>
            <person name="Grimwood J."/>
            <person name="Jenkins J."/>
            <person name="Shu S."/>
            <person name="Song Q."/>
            <person name="Chavarro C."/>
            <person name="Torres-Torres M."/>
            <person name="Geffroy V."/>
            <person name="Moghaddam S.M."/>
            <person name="Gao D."/>
            <person name="Abernathy B."/>
            <person name="Barry K."/>
            <person name="Blair M."/>
            <person name="Brick M.A."/>
            <person name="Chovatia M."/>
            <person name="Gepts P."/>
            <person name="Goodstein D.M."/>
            <person name="Gonzales M."/>
            <person name="Hellsten U."/>
            <person name="Hyten D.L."/>
            <person name="Jia G."/>
            <person name="Kelly J.D."/>
            <person name="Kudrna D."/>
            <person name="Lee R."/>
            <person name="Richard M.M."/>
            <person name="Miklas P.N."/>
            <person name="Osorno J.M."/>
            <person name="Rodrigues J."/>
            <person name="Thareau V."/>
            <person name="Urrea C.A."/>
            <person name="Wang M."/>
            <person name="Yu Y."/>
            <person name="Zhang M."/>
            <person name="Wing R.A."/>
            <person name="Cregan P.B."/>
            <person name="Rokhsar D.S."/>
            <person name="Jackson S.A."/>
        </authorList>
    </citation>
    <scope>NUCLEOTIDE SEQUENCE [LARGE SCALE GENOMIC DNA]</scope>
    <source>
        <strain evidence="21">cv. G19833</strain>
    </source>
</reference>